<comment type="subcellular location">
    <subcellularLocation>
        <location evidence="1 7">Endoplasmic reticulum membrane</location>
        <topology evidence="1 7">Multi-pass membrane protein</topology>
    </subcellularLocation>
</comment>
<evidence type="ECO:0000256" key="6">
    <source>
        <dbReference type="ARBA" id="ARBA00023136"/>
    </source>
</evidence>
<evidence type="ECO:0000313" key="8">
    <source>
        <dbReference type="EMBL" id="WBW72534.1"/>
    </source>
</evidence>
<protein>
    <recommendedName>
        <fullName evidence="7">Derlin</fullName>
    </recommendedName>
</protein>
<keyword evidence="5 7" id="KW-1133">Transmembrane helix</keyword>
<name>A0AAE9WBE0_9SCHI</name>
<evidence type="ECO:0000256" key="3">
    <source>
        <dbReference type="ARBA" id="ARBA00022692"/>
    </source>
</evidence>
<organism evidence="8 9">
    <name type="scientific">Schizosaccharomyces osmophilus</name>
    <dbReference type="NCBI Taxonomy" id="2545709"/>
    <lineage>
        <taxon>Eukaryota</taxon>
        <taxon>Fungi</taxon>
        <taxon>Dikarya</taxon>
        <taxon>Ascomycota</taxon>
        <taxon>Taphrinomycotina</taxon>
        <taxon>Schizosaccharomycetes</taxon>
        <taxon>Schizosaccharomycetales</taxon>
        <taxon>Schizosaccharomycetaceae</taxon>
        <taxon>Schizosaccharomyces</taxon>
    </lineage>
</organism>
<proteinExistence type="inferred from homology"/>
<evidence type="ECO:0000256" key="2">
    <source>
        <dbReference type="ARBA" id="ARBA00008917"/>
    </source>
</evidence>
<evidence type="ECO:0000256" key="4">
    <source>
        <dbReference type="ARBA" id="ARBA00022824"/>
    </source>
</evidence>
<feature type="transmembrane region" description="Helical" evidence="7">
    <location>
        <begin position="98"/>
        <end position="124"/>
    </location>
</feature>
<dbReference type="Proteomes" id="UP001212411">
    <property type="component" value="Chromosome 1"/>
</dbReference>
<dbReference type="Pfam" id="PF04511">
    <property type="entry name" value="DER1"/>
    <property type="match status" value="1"/>
</dbReference>
<keyword evidence="4 7" id="KW-0256">Endoplasmic reticulum</keyword>
<dbReference type="PANTHER" id="PTHR11009">
    <property type="entry name" value="DER1-LIKE PROTEIN, DERLIN"/>
    <property type="match status" value="1"/>
</dbReference>
<evidence type="ECO:0000313" key="9">
    <source>
        <dbReference type="Proteomes" id="UP001212411"/>
    </source>
</evidence>
<accession>A0AAE9WBE0</accession>
<evidence type="ECO:0000256" key="1">
    <source>
        <dbReference type="ARBA" id="ARBA00004477"/>
    </source>
</evidence>
<comment type="function">
    <text evidence="7">May be involved in the degradation of misfolded endoplasmic reticulum (ER) luminal proteins.</text>
</comment>
<dbReference type="GO" id="GO:0005789">
    <property type="term" value="C:endoplasmic reticulum membrane"/>
    <property type="evidence" value="ECO:0007669"/>
    <property type="project" value="UniProtKB-SubCell"/>
</dbReference>
<dbReference type="AlphaFoldDB" id="A0AAE9WBE0"/>
<evidence type="ECO:0000256" key="7">
    <source>
        <dbReference type="RuleBase" id="RU363059"/>
    </source>
</evidence>
<feature type="transmembrane region" description="Helical" evidence="7">
    <location>
        <begin position="55"/>
        <end position="77"/>
    </location>
</feature>
<dbReference type="GO" id="GO:0006950">
    <property type="term" value="P:response to stress"/>
    <property type="evidence" value="ECO:0007669"/>
    <property type="project" value="UniProtKB-ARBA"/>
</dbReference>
<comment type="similarity">
    <text evidence="2 7">Belongs to the derlin family.</text>
</comment>
<dbReference type="InterPro" id="IPR007599">
    <property type="entry name" value="DER1"/>
</dbReference>
<feature type="transmembrane region" description="Helical" evidence="7">
    <location>
        <begin position="17"/>
        <end position="35"/>
    </location>
</feature>
<dbReference type="RefSeq" id="XP_056036777.1">
    <property type="nucleotide sequence ID" value="XM_056180527.1"/>
</dbReference>
<keyword evidence="6 7" id="KW-0472">Membrane</keyword>
<dbReference type="SUPFAM" id="SSF144091">
    <property type="entry name" value="Rhomboid-like"/>
    <property type="match status" value="1"/>
</dbReference>
<feature type="transmembrane region" description="Helical" evidence="7">
    <location>
        <begin position="166"/>
        <end position="184"/>
    </location>
</feature>
<dbReference type="EMBL" id="CP115611">
    <property type="protein sequence ID" value="WBW72534.1"/>
    <property type="molecule type" value="Genomic_DNA"/>
</dbReference>
<keyword evidence="9" id="KW-1185">Reference proteome</keyword>
<keyword evidence="3 7" id="KW-0812">Transmembrane</keyword>
<sequence length="190" mass="22293">MAILPEFIRQTPPVTRYLVFGTLLTTLAVNFGYLSELRVFFNWKLFLFKGEYWRAITTFLYIGPLSLESILYLSFLLRFMSMLEEASPPPRTKNFLKTLSIICGSLLVMTYFFHMPFAASYFSFSMLYIWSWKHPLYRVSILGLFDVKAPYVPWVMVLLRWFRSGSFPVLDLMSALIGHTYFFLNDFAAI</sequence>
<dbReference type="InterPro" id="IPR035952">
    <property type="entry name" value="Rhomboid-like_sf"/>
</dbReference>
<dbReference type="GeneID" id="80875216"/>
<reference evidence="8 9" key="1">
    <citation type="journal article" date="2023" name="G3 (Bethesda)">
        <title>A high-quality reference genome for the fission yeast Schizosaccharomyces osmophilus.</title>
        <authorList>
            <person name="Jia G.S."/>
            <person name="Zhang W.C."/>
            <person name="Liang Y."/>
            <person name="Liu X.H."/>
            <person name="Rhind N."/>
            <person name="Pidoux A."/>
            <person name="Brysch-Herzberg M."/>
            <person name="Du L.L."/>
        </authorList>
    </citation>
    <scope>NUCLEOTIDE SEQUENCE [LARGE SCALE GENOMIC DNA]</scope>
    <source>
        <strain evidence="8 9">CBS 15793</strain>
    </source>
</reference>
<gene>
    <name evidence="8" type="ORF">SOMG_01734</name>
</gene>
<dbReference type="KEGG" id="som:SOMG_01734"/>
<evidence type="ECO:0000256" key="5">
    <source>
        <dbReference type="ARBA" id="ARBA00022989"/>
    </source>
</evidence>
<feature type="transmembrane region" description="Helical" evidence="7">
    <location>
        <begin position="136"/>
        <end position="159"/>
    </location>
</feature>